<dbReference type="Proteomes" id="UP000673975">
    <property type="component" value="Unassembled WGS sequence"/>
</dbReference>
<dbReference type="RefSeq" id="WP_210510484.1">
    <property type="nucleotide sequence ID" value="NZ_JAFIDN010000002.1"/>
</dbReference>
<comment type="similarity">
    <text evidence="1">Belongs to the HupF/HypC family.</text>
</comment>
<dbReference type="EMBL" id="JAFIDN010000002">
    <property type="protein sequence ID" value="MBP3191747.1"/>
    <property type="molecule type" value="Genomic_DNA"/>
</dbReference>
<dbReference type="SUPFAM" id="SSF159127">
    <property type="entry name" value="HupF/HypC-like"/>
    <property type="match status" value="1"/>
</dbReference>
<dbReference type="GO" id="GO:0051604">
    <property type="term" value="P:protein maturation"/>
    <property type="evidence" value="ECO:0007669"/>
    <property type="project" value="TreeGrafter"/>
</dbReference>
<keyword evidence="4" id="KW-1185">Reference proteome</keyword>
<evidence type="ECO:0000256" key="2">
    <source>
        <dbReference type="SAM" id="MobiDB-lite"/>
    </source>
</evidence>
<organism evidence="3 4">
    <name type="scientific">Natronogracilivirga saccharolytica</name>
    <dbReference type="NCBI Taxonomy" id="2812953"/>
    <lineage>
        <taxon>Bacteria</taxon>
        <taxon>Pseudomonadati</taxon>
        <taxon>Balneolota</taxon>
        <taxon>Balneolia</taxon>
        <taxon>Balneolales</taxon>
        <taxon>Cyclonatronaceae</taxon>
        <taxon>Natronogracilivirga</taxon>
    </lineage>
</organism>
<dbReference type="GO" id="GO:1902670">
    <property type="term" value="F:carbon dioxide binding"/>
    <property type="evidence" value="ECO:0007669"/>
    <property type="project" value="TreeGrafter"/>
</dbReference>
<gene>
    <name evidence="3" type="ORF">NATSA_03630</name>
</gene>
<evidence type="ECO:0000313" key="3">
    <source>
        <dbReference type="EMBL" id="MBP3191747.1"/>
    </source>
</evidence>
<reference evidence="3" key="1">
    <citation type="submission" date="2021-02" db="EMBL/GenBank/DDBJ databases">
        <title>Natronogracilivirga saccharolytica gen. nov. sp. nov. a new anaerobic, haloalkiliphilic carbohydrate-fermenting bacterium from soda lake and proposing of Cyclonatronumiaceae fam. nov. in the phylum Balneolaeota.</title>
        <authorList>
            <person name="Zhilina T.N."/>
            <person name="Sorokin D.Y."/>
            <person name="Zavarzina D.G."/>
            <person name="Toshchakov S.V."/>
            <person name="Kublanov I.V."/>
        </authorList>
    </citation>
    <scope>NUCLEOTIDE SEQUENCE</scope>
    <source>
        <strain evidence="3">Z-1702</strain>
    </source>
</reference>
<dbReference type="GO" id="GO:0005506">
    <property type="term" value="F:iron ion binding"/>
    <property type="evidence" value="ECO:0007669"/>
    <property type="project" value="TreeGrafter"/>
</dbReference>
<dbReference type="AlphaFoldDB" id="A0A8J7UUQ1"/>
<dbReference type="NCBIfam" id="TIGR00074">
    <property type="entry name" value="hypC_hupF"/>
    <property type="match status" value="1"/>
</dbReference>
<dbReference type="InterPro" id="IPR001109">
    <property type="entry name" value="Hydrogenase_HupF/HypC"/>
</dbReference>
<accession>A0A8J7UUQ1</accession>
<name>A0A8J7UUQ1_9BACT</name>
<dbReference type="Pfam" id="PF01455">
    <property type="entry name" value="HupF_HypC"/>
    <property type="match status" value="1"/>
</dbReference>
<feature type="region of interest" description="Disordered" evidence="2">
    <location>
        <begin position="66"/>
        <end position="86"/>
    </location>
</feature>
<comment type="caution">
    <text evidence="3">The sequence shown here is derived from an EMBL/GenBank/DDBJ whole genome shotgun (WGS) entry which is preliminary data.</text>
</comment>
<dbReference type="Gene3D" id="2.30.30.140">
    <property type="match status" value="1"/>
</dbReference>
<dbReference type="PANTHER" id="PTHR35177:SF2">
    <property type="entry name" value="HYDROGENASE MATURATION FACTOR HYBG"/>
    <property type="match status" value="1"/>
</dbReference>
<evidence type="ECO:0000313" key="4">
    <source>
        <dbReference type="Proteomes" id="UP000673975"/>
    </source>
</evidence>
<dbReference type="PRINTS" id="PR00445">
    <property type="entry name" value="HUPFHYPC"/>
</dbReference>
<dbReference type="PANTHER" id="PTHR35177">
    <property type="entry name" value="HYDROGENASE MATURATION FACTOR HYBG"/>
    <property type="match status" value="1"/>
</dbReference>
<evidence type="ECO:0000256" key="1">
    <source>
        <dbReference type="ARBA" id="ARBA00006018"/>
    </source>
</evidence>
<proteinExistence type="inferred from homology"/>
<sequence>MCLSIPGKIIEINDDIATVSIGGSKVKAGLQLVEDAGIGDYVLVHSGFALQRISEEEAERTLELIREMEGPGDPGNGPSGGLHQQH</sequence>
<protein>
    <submittedName>
        <fullName evidence="3">HypC/HybG/HupF family hydrogenase formation chaperone</fullName>
    </submittedName>
</protein>
<dbReference type="FunFam" id="2.30.30.140:FF:000022">
    <property type="entry name" value="Hydrogenase assembly chaperone HybG"/>
    <property type="match status" value="1"/>
</dbReference>